<reference evidence="3 4" key="1">
    <citation type="submission" date="2021-06" db="EMBL/GenBank/DDBJ databases">
        <title>Caerostris darwini draft genome.</title>
        <authorList>
            <person name="Kono N."/>
            <person name="Arakawa K."/>
        </authorList>
    </citation>
    <scope>NUCLEOTIDE SEQUENCE [LARGE SCALE GENOMIC DNA]</scope>
</reference>
<dbReference type="GO" id="GO:0003779">
    <property type="term" value="F:actin binding"/>
    <property type="evidence" value="ECO:0007669"/>
    <property type="project" value="TreeGrafter"/>
</dbReference>
<proteinExistence type="predicted"/>
<comment type="caution">
    <text evidence="3">The sequence shown here is derived from an EMBL/GenBank/DDBJ whole genome shotgun (WGS) entry which is preliminary data.</text>
</comment>
<dbReference type="SUPFAM" id="SSF47769">
    <property type="entry name" value="SAM/Pointed domain"/>
    <property type="match status" value="1"/>
</dbReference>
<protein>
    <submittedName>
        <fullName evidence="3">SAM_3 domain-containing protein</fullName>
    </submittedName>
</protein>
<dbReference type="Pfam" id="PF18016">
    <property type="entry name" value="SAM_3"/>
    <property type="match status" value="1"/>
</dbReference>
<evidence type="ECO:0000313" key="4">
    <source>
        <dbReference type="Proteomes" id="UP001054837"/>
    </source>
</evidence>
<sequence>MVAPPLPPEIPLEPSLQDRLHEELKKRVSLTGPKKSLAVAYVTPHASAEEVQFWLSAKGFTARTQQKFQNVGGEELFSLGKLELEKVLGVEEGLRLHNQISLQKNICGFKTLRSKELSSVLEARRKKIDPDDEFSDRRDSNDSVASSLP</sequence>
<dbReference type="InterPro" id="IPR041418">
    <property type="entry name" value="SAM_3"/>
</dbReference>
<name>A0AAV4QAC6_9ARAC</name>
<evidence type="ECO:0000259" key="2">
    <source>
        <dbReference type="Pfam" id="PF18016"/>
    </source>
</evidence>
<dbReference type="PANTHER" id="PTHR12287:SF23">
    <property type="entry name" value="AROUSER, ISOFORM A-RELATED"/>
    <property type="match status" value="1"/>
</dbReference>
<feature type="region of interest" description="Disordered" evidence="1">
    <location>
        <begin position="128"/>
        <end position="149"/>
    </location>
</feature>
<dbReference type="GO" id="GO:0035023">
    <property type="term" value="P:regulation of Rho protein signal transduction"/>
    <property type="evidence" value="ECO:0007669"/>
    <property type="project" value="TreeGrafter"/>
</dbReference>
<dbReference type="InterPro" id="IPR039801">
    <property type="entry name" value="EPS8-like"/>
</dbReference>
<organism evidence="3 4">
    <name type="scientific">Caerostris darwini</name>
    <dbReference type="NCBI Taxonomy" id="1538125"/>
    <lineage>
        <taxon>Eukaryota</taxon>
        <taxon>Metazoa</taxon>
        <taxon>Ecdysozoa</taxon>
        <taxon>Arthropoda</taxon>
        <taxon>Chelicerata</taxon>
        <taxon>Arachnida</taxon>
        <taxon>Araneae</taxon>
        <taxon>Araneomorphae</taxon>
        <taxon>Entelegynae</taxon>
        <taxon>Araneoidea</taxon>
        <taxon>Araneidae</taxon>
        <taxon>Caerostris</taxon>
    </lineage>
</organism>
<accession>A0AAV4QAC6</accession>
<evidence type="ECO:0000256" key="1">
    <source>
        <dbReference type="SAM" id="MobiDB-lite"/>
    </source>
</evidence>
<feature type="domain" description="SAM" evidence="2">
    <location>
        <begin position="41"/>
        <end position="101"/>
    </location>
</feature>
<dbReference type="Gene3D" id="1.10.150.50">
    <property type="entry name" value="Transcription Factor, Ets-1"/>
    <property type="match status" value="1"/>
</dbReference>
<dbReference type="InterPro" id="IPR013761">
    <property type="entry name" value="SAM/pointed_sf"/>
</dbReference>
<dbReference type="GO" id="GO:0007266">
    <property type="term" value="P:Rho protein signal transduction"/>
    <property type="evidence" value="ECO:0007669"/>
    <property type="project" value="TreeGrafter"/>
</dbReference>
<dbReference type="GO" id="GO:0005886">
    <property type="term" value="C:plasma membrane"/>
    <property type="evidence" value="ECO:0007669"/>
    <property type="project" value="TreeGrafter"/>
</dbReference>
<dbReference type="EMBL" id="BPLQ01004236">
    <property type="protein sequence ID" value="GIY06628.1"/>
    <property type="molecule type" value="Genomic_DNA"/>
</dbReference>
<evidence type="ECO:0000313" key="3">
    <source>
        <dbReference type="EMBL" id="GIY06628.1"/>
    </source>
</evidence>
<dbReference type="Proteomes" id="UP001054837">
    <property type="component" value="Unassembled WGS sequence"/>
</dbReference>
<keyword evidence="4" id="KW-1185">Reference proteome</keyword>
<dbReference type="PANTHER" id="PTHR12287">
    <property type="entry name" value="EPIDERMAL GROWTH FACTOR RECEPTOR KINASE SUBSTRATE EPS8-RELATED PROTEIN"/>
    <property type="match status" value="1"/>
</dbReference>
<dbReference type="AlphaFoldDB" id="A0AAV4QAC6"/>
<gene>
    <name evidence="3" type="primary">AVEN_60895_1</name>
    <name evidence="3" type="ORF">CDAR_395261</name>
</gene>